<accession>A0A1G2QLW6</accession>
<comment type="caution">
    <text evidence="2">The sequence shown here is derived from an EMBL/GenBank/DDBJ whole genome shotgun (WGS) entry which is preliminary data.</text>
</comment>
<proteinExistence type="predicted"/>
<dbReference type="AlphaFoldDB" id="A0A1G2QLW6"/>
<dbReference type="Pfam" id="PF01797">
    <property type="entry name" value="Y1_Tnp"/>
    <property type="match status" value="1"/>
</dbReference>
<gene>
    <name evidence="2" type="ORF">A2556_02220</name>
</gene>
<dbReference type="InterPro" id="IPR002686">
    <property type="entry name" value="Transposase_17"/>
</dbReference>
<dbReference type="PANTHER" id="PTHR34322">
    <property type="entry name" value="TRANSPOSASE, Y1_TNP DOMAIN-CONTAINING"/>
    <property type="match status" value="1"/>
</dbReference>
<feature type="domain" description="Transposase IS200-like" evidence="1">
    <location>
        <begin position="8"/>
        <end position="146"/>
    </location>
</feature>
<name>A0A1G2QLW6_9BACT</name>
<reference evidence="2 3" key="1">
    <citation type="journal article" date="2016" name="Nat. Commun.">
        <title>Thousands of microbial genomes shed light on interconnected biogeochemical processes in an aquifer system.</title>
        <authorList>
            <person name="Anantharaman K."/>
            <person name="Brown C.T."/>
            <person name="Hug L.A."/>
            <person name="Sharon I."/>
            <person name="Castelle C.J."/>
            <person name="Probst A.J."/>
            <person name="Thomas B.C."/>
            <person name="Singh A."/>
            <person name="Wilkins M.J."/>
            <person name="Karaoz U."/>
            <person name="Brodie E.L."/>
            <person name="Williams K.H."/>
            <person name="Hubbard S.S."/>
            <person name="Banfield J.F."/>
        </authorList>
    </citation>
    <scope>NUCLEOTIDE SEQUENCE [LARGE SCALE GENOMIC DNA]</scope>
</reference>
<dbReference type="Gene3D" id="3.30.70.1290">
    <property type="entry name" value="Transposase IS200-like"/>
    <property type="match status" value="1"/>
</dbReference>
<protein>
    <recommendedName>
        <fullName evidence="1">Transposase IS200-like domain-containing protein</fullName>
    </recommendedName>
</protein>
<sequence>MQRKFSFEEGEMYHLYNRGANKQPIFVNDHDRFRLLILLYCCNGTKEFHISNHKSLSLEEYFLIDRGEPIVEILAYCLMPNHFHLLVKEITKGGISLFMQKVLTGYGMYYNAKHSRTGPLFEGRFKAQHVDSDEYLEYLLAYIHLNPIKTKDEESWSGKKIVDPVLAKEFLSNYRFSSYPNFLGKSRVEDPILNLSDLPQDIVSEQKNVSELIKIWSAEILED</sequence>
<organism evidence="2 3">
    <name type="scientific">Candidatus Vogelbacteria bacterium RIFOXYD2_FULL_44_9</name>
    <dbReference type="NCBI Taxonomy" id="1802441"/>
    <lineage>
        <taxon>Bacteria</taxon>
        <taxon>Candidatus Vogeliibacteriota</taxon>
    </lineage>
</organism>
<dbReference type="EMBL" id="MHTM01000041">
    <property type="protein sequence ID" value="OHA60992.1"/>
    <property type="molecule type" value="Genomic_DNA"/>
</dbReference>
<dbReference type="GO" id="GO:0003677">
    <property type="term" value="F:DNA binding"/>
    <property type="evidence" value="ECO:0007669"/>
    <property type="project" value="InterPro"/>
</dbReference>
<evidence type="ECO:0000259" key="1">
    <source>
        <dbReference type="SMART" id="SM01321"/>
    </source>
</evidence>
<evidence type="ECO:0000313" key="2">
    <source>
        <dbReference type="EMBL" id="OHA60992.1"/>
    </source>
</evidence>
<dbReference type="SUPFAM" id="SSF143422">
    <property type="entry name" value="Transposase IS200-like"/>
    <property type="match status" value="1"/>
</dbReference>
<dbReference type="SMART" id="SM01321">
    <property type="entry name" value="Y1_Tnp"/>
    <property type="match status" value="1"/>
</dbReference>
<dbReference type="GO" id="GO:0006313">
    <property type="term" value="P:DNA transposition"/>
    <property type="evidence" value="ECO:0007669"/>
    <property type="project" value="InterPro"/>
</dbReference>
<dbReference type="Proteomes" id="UP000177140">
    <property type="component" value="Unassembled WGS sequence"/>
</dbReference>
<dbReference type="PANTHER" id="PTHR34322:SF2">
    <property type="entry name" value="TRANSPOSASE IS200-LIKE DOMAIN-CONTAINING PROTEIN"/>
    <property type="match status" value="1"/>
</dbReference>
<evidence type="ECO:0000313" key="3">
    <source>
        <dbReference type="Proteomes" id="UP000177140"/>
    </source>
</evidence>
<dbReference type="InterPro" id="IPR036515">
    <property type="entry name" value="Transposase_17_sf"/>
</dbReference>
<dbReference type="GO" id="GO:0004803">
    <property type="term" value="F:transposase activity"/>
    <property type="evidence" value="ECO:0007669"/>
    <property type="project" value="InterPro"/>
</dbReference>